<name>B0MEP7_ANACD</name>
<evidence type="ECO:0000313" key="2">
    <source>
        <dbReference type="Proteomes" id="UP000004935"/>
    </source>
</evidence>
<proteinExistence type="predicted"/>
<dbReference type="AlphaFoldDB" id="B0MEP7"/>
<evidence type="ECO:0000313" key="1">
    <source>
        <dbReference type="EMBL" id="EDR97435.1"/>
    </source>
</evidence>
<sequence length="44" mass="5126">MLKEEMKDYLGYESNECRGKYEYGSAVRKIMCTTNAVESIHSIF</sequence>
<gene>
    <name evidence="1" type="ORF">ANACAC_02045</name>
</gene>
<accession>B0MEP7</accession>
<reference evidence="1" key="1">
    <citation type="submission" date="2007-11" db="EMBL/GenBank/DDBJ databases">
        <authorList>
            <person name="Fulton L."/>
            <person name="Clifton S."/>
            <person name="Fulton B."/>
            <person name="Xu J."/>
            <person name="Minx P."/>
            <person name="Pepin K.H."/>
            <person name="Johnson M."/>
            <person name="Thiruvilangam P."/>
            <person name="Bhonagiri V."/>
            <person name="Nash W.E."/>
            <person name="Mardis E.R."/>
            <person name="Wilson R.K."/>
        </authorList>
    </citation>
    <scope>NUCLEOTIDE SEQUENCE [LARGE SCALE GENOMIC DNA]</scope>
    <source>
        <strain evidence="1">DSM 14662</strain>
    </source>
</reference>
<comment type="caution">
    <text evidence="1">The sequence shown here is derived from an EMBL/GenBank/DDBJ whole genome shotgun (WGS) entry which is preliminary data.</text>
</comment>
<keyword evidence="2" id="KW-1185">Reference proteome</keyword>
<dbReference type="HOGENOM" id="CLU_3211595_0_0_9"/>
<reference evidence="1" key="2">
    <citation type="submission" date="2013-11" db="EMBL/GenBank/DDBJ databases">
        <title>Draft genome sequence of Anaerostipes caccae (DSM 14662).</title>
        <authorList>
            <person name="Sudarsanam P."/>
            <person name="Ley R."/>
            <person name="Guruge J."/>
            <person name="Turnbaugh P.J."/>
            <person name="Mahowald M."/>
            <person name="Liep D."/>
            <person name="Gordon J."/>
        </authorList>
    </citation>
    <scope>NUCLEOTIDE SEQUENCE</scope>
    <source>
        <strain evidence="1">DSM 14662</strain>
    </source>
</reference>
<dbReference type="Proteomes" id="UP000004935">
    <property type="component" value="Unassembled WGS sequence"/>
</dbReference>
<dbReference type="EMBL" id="ABAX03000013">
    <property type="protein sequence ID" value="EDR97435.1"/>
    <property type="molecule type" value="Genomic_DNA"/>
</dbReference>
<protein>
    <submittedName>
        <fullName evidence="1">Uncharacterized protein</fullName>
    </submittedName>
</protein>
<organism evidence="1 2">
    <name type="scientific">Anaerostipes caccae (strain DSM 14662 / CCUG 47493 / JCM 13470 / NCIMB 13811 / L1-92)</name>
    <dbReference type="NCBI Taxonomy" id="411490"/>
    <lineage>
        <taxon>Bacteria</taxon>
        <taxon>Bacillati</taxon>
        <taxon>Bacillota</taxon>
        <taxon>Clostridia</taxon>
        <taxon>Lachnospirales</taxon>
        <taxon>Lachnospiraceae</taxon>
        <taxon>Anaerostipes</taxon>
    </lineage>
</organism>